<name>W3XLB6_PESFW</name>
<dbReference type="PANTHER" id="PTHR36206:SF12">
    <property type="entry name" value="ASPERCRYPTIN BIOSYNTHESIS CLUSTER-SPECIFIC TRANSCRIPTION REGULATOR ATNN-RELATED"/>
    <property type="match status" value="1"/>
</dbReference>
<reference evidence="8" key="1">
    <citation type="journal article" date="2015" name="BMC Genomics">
        <title>Genomic and transcriptomic analysis of the endophytic fungus Pestalotiopsis fici reveals its lifestyle and high potential for synthesis of natural products.</title>
        <authorList>
            <person name="Wang X."/>
            <person name="Zhang X."/>
            <person name="Liu L."/>
            <person name="Xiang M."/>
            <person name="Wang W."/>
            <person name="Sun X."/>
            <person name="Che Y."/>
            <person name="Guo L."/>
            <person name="Liu G."/>
            <person name="Guo L."/>
            <person name="Wang C."/>
            <person name="Yin W.B."/>
            <person name="Stadler M."/>
            <person name="Zhang X."/>
            <person name="Liu X."/>
        </authorList>
    </citation>
    <scope>NUCLEOTIDE SEQUENCE [LARGE SCALE GENOMIC DNA]</scope>
    <source>
        <strain evidence="8">W106-1 / CGMCC3.15140</strain>
    </source>
</reference>
<dbReference type="EMBL" id="KI912110">
    <property type="protein sequence ID" value="ETS86061.1"/>
    <property type="molecule type" value="Genomic_DNA"/>
</dbReference>
<dbReference type="OMA" id="HARIWHT"/>
<evidence type="ECO:0000256" key="2">
    <source>
        <dbReference type="ARBA" id="ARBA00022833"/>
    </source>
</evidence>
<keyword evidence="8" id="KW-1185">Reference proteome</keyword>
<dbReference type="KEGG" id="pfy:PFICI_04086"/>
<evidence type="ECO:0008006" key="9">
    <source>
        <dbReference type="Google" id="ProtNLM"/>
    </source>
</evidence>
<gene>
    <name evidence="7" type="ORF">PFICI_04086</name>
</gene>
<dbReference type="PANTHER" id="PTHR36206">
    <property type="entry name" value="ASPERCRYPTIN BIOSYNTHESIS CLUSTER-SPECIFIC TRANSCRIPTION REGULATOR ATNN-RELATED"/>
    <property type="match status" value="1"/>
</dbReference>
<keyword evidence="1" id="KW-0479">Metal-binding</keyword>
<dbReference type="Proteomes" id="UP000030651">
    <property type="component" value="Unassembled WGS sequence"/>
</dbReference>
<evidence type="ECO:0000313" key="7">
    <source>
        <dbReference type="EMBL" id="ETS86061.1"/>
    </source>
</evidence>
<dbReference type="InParanoid" id="W3XLB6"/>
<dbReference type="GO" id="GO:0046872">
    <property type="term" value="F:metal ion binding"/>
    <property type="evidence" value="ECO:0007669"/>
    <property type="project" value="UniProtKB-KW"/>
</dbReference>
<dbReference type="InterPro" id="IPR021858">
    <property type="entry name" value="Fun_TF"/>
</dbReference>
<dbReference type="GO" id="GO:0003677">
    <property type="term" value="F:DNA binding"/>
    <property type="evidence" value="ECO:0007669"/>
    <property type="project" value="UniProtKB-KW"/>
</dbReference>
<protein>
    <recommendedName>
        <fullName evidence="9">Transcription factor domain-containing protein</fullName>
    </recommendedName>
</protein>
<keyword evidence="2" id="KW-0862">Zinc</keyword>
<evidence type="ECO:0000256" key="5">
    <source>
        <dbReference type="ARBA" id="ARBA00023163"/>
    </source>
</evidence>
<evidence type="ECO:0000256" key="6">
    <source>
        <dbReference type="ARBA" id="ARBA00023242"/>
    </source>
</evidence>
<dbReference type="RefSeq" id="XP_007830858.1">
    <property type="nucleotide sequence ID" value="XM_007832667.1"/>
</dbReference>
<dbReference type="OrthoDB" id="3598904at2759"/>
<dbReference type="InterPro" id="IPR052360">
    <property type="entry name" value="Transcr_Regulatory_Proteins"/>
</dbReference>
<keyword evidence="6" id="KW-0539">Nucleus</keyword>
<dbReference type="HOGENOM" id="CLU_031724_0_0_1"/>
<dbReference type="GeneID" id="19269099"/>
<dbReference type="AlphaFoldDB" id="W3XLB6"/>
<keyword evidence="3" id="KW-0805">Transcription regulation</keyword>
<evidence type="ECO:0000256" key="4">
    <source>
        <dbReference type="ARBA" id="ARBA00023125"/>
    </source>
</evidence>
<organism evidence="7 8">
    <name type="scientific">Pestalotiopsis fici (strain W106-1 / CGMCC3.15140)</name>
    <dbReference type="NCBI Taxonomy" id="1229662"/>
    <lineage>
        <taxon>Eukaryota</taxon>
        <taxon>Fungi</taxon>
        <taxon>Dikarya</taxon>
        <taxon>Ascomycota</taxon>
        <taxon>Pezizomycotina</taxon>
        <taxon>Sordariomycetes</taxon>
        <taxon>Xylariomycetidae</taxon>
        <taxon>Amphisphaeriales</taxon>
        <taxon>Sporocadaceae</taxon>
        <taxon>Pestalotiopsis</taxon>
    </lineage>
</organism>
<keyword evidence="4" id="KW-0238">DNA-binding</keyword>
<evidence type="ECO:0000313" key="8">
    <source>
        <dbReference type="Proteomes" id="UP000030651"/>
    </source>
</evidence>
<evidence type="ECO:0000256" key="1">
    <source>
        <dbReference type="ARBA" id="ARBA00022723"/>
    </source>
</evidence>
<evidence type="ECO:0000256" key="3">
    <source>
        <dbReference type="ARBA" id="ARBA00023015"/>
    </source>
</evidence>
<keyword evidence="5" id="KW-0804">Transcription</keyword>
<proteinExistence type="predicted"/>
<dbReference type="Pfam" id="PF11951">
    <property type="entry name" value="Fungal_trans_2"/>
    <property type="match status" value="1"/>
</dbReference>
<accession>W3XLB6</accession>
<dbReference type="eggNOG" id="ENOG502RPS2">
    <property type="taxonomic scope" value="Eukaryota"/>
</dbReference>
<sequence length="465" mass="52709">MRQLSSDIQGTEWERFYFHRFRAEALKGLVLHAANSGSFWQGLVPRFAHHNDAVKHAIIALGSTYHLQLQQRTTVAPRLEAFTLQQYNKAIQSLREPSDGTPLEQVEVLLMCCLIFICIESLRNNKQGSILHLSNGLQIIGQLPTALLAHIISDTDSDPNNYEERLTRSELKQFLAYFQDLEIGTQVFGAPDKPVLSLRMFEVTKDDDGPRDEYKSLQECHTQLIRYGHNVHARIWHTLPYKGDNEFWASPDQIREHERLLDRGRRVLEMTDRFMSSPLGPDPDTDRAGFISGTLDRMHSRGILLMAECMPKNITRRQLHELDPQWSEVATLVERLYDLIHSPPEAAEDGLKRTSALHENTRAITIDNGLLIGIHATLYGSGNRDTRRRVMDVLRRMESRREGLYDASVLLRVFEAMGADGHGTYASELLLDDLAGPGLSGVNGLLGLEARLAELHIGWRVPPQS</sequence>